<keyword evidence="3" id="KW-0436">Ligase</keyword>
<evidence type="ECO:0000256" key="1">
    <source>
        <dbReference type="ARBA" id="ARBA00022694"/>
    </source>
</evidence>
<comment type="caution">
    <text evidence="3">The sequence shown here is derived from an EMBL/GenBank/DDBJ whole genome shotgun (WGS) entry which is preliminary data.</text>
</comment>
<dbReference type="InterPro" id="IPR011063">
    <property type="entry name" value="TilS/TtcA_N"/>
</dbReference>
<accession>A0A7W6JBL7</accession>
<evidence type="ECO:0000313" key="3">
    <source>
        <dbReference type="EMBL" id="MBB4082104.1"/>
    </source>
</evidence>
<dbReference type="Proteomes" id="UP000529946">
    <property type="component" value="Unassembled WGS sequence"/>
</dbReference>
<dbReference type="EMBL" id="JACIDM010000001">
    <property type="protein sequence ID" value="MBB4082104.1"/>
    <property type="molecule type" value="Genomic_DNA"/>
</dbReference>
<organism evidence="3 4">
    <name type="scientific">Brevundimonas lenta</name>
    <dbReference type="NCBI Taxonomy" id="424796"/>
    <lineage>
        <taxon>Bacteria</taxon>
        <taxon>Pseudomonadati</taxon>
        <taxon>Pseudomonadota</taxon>
        <taxon>Alphaproteobacteria</taxon>
        <taxon>Caulobacterales</taxon>
        <taxon>Caulobacteraceae</taxon>
        <taxon>Brevundimonas</taxon>
    </lineage>
</organism>
<dbReference type="AlphaFoldDB" id="A0A7W6JBL7"/>
<dbReference type="EC" id="6.3.4.19" evidence="3"/>
<proteinExistence type="predicted"/>
<name>A0A7W6JBL7_9CAUL</name>
<protein>
    <submittedName>
        <fullName evidence="3">tRNA(Ile)-lysidine synthase</fullName>
        <ecNumber evidence="3">6.3.4.19</ecNumber>
    </submittedName>
</protein>
<sequence length="264" mass="28252">MLLRPLLDVRRQDLRDWLRARDAAWIDDPANDDPRFARSRARRALAGTSPPPTALAAPATARGLLAVEDDVIRLSRHADARTLAAALVCAGGGERPPRGDRLAHALTRLRSGEDFTAALSGARLEAAGDRVLVLREPGEYRRHATPPVPLPQGLETVWDGRWALTAPQSGWVAVPAAGRLNQLSDADRAVLSALPPAARAARPVLIRNDATAPVLAGDAHKAQALVAQRLASALDGMTHETDLGAFTHGATPWKHLFSSADIRE</sequence>
<dbReference type="Pfam" id="PF01171">
    <property type="entry name" value="ATP_bind_3"/>
    <property type="match status" value="1"/>
</dbReference>
<dbReference type="GO" id="GO:0032267">
    <property type="term" value="F:tRNA(Ile)-lysidine synthase activity"/>
    <property type="evidence" value="ECO:0007669"/>
    <property type="project" value="UniProtKB-EC"/>
</dbReference>
<dbReference type="GO" id="GO:0008033">
    <property type="term" value="P:tRNA processing"/>
    <property type="evidence" value="ECO:0007669"/>
    <property type="project" value="UniProtKB-KW"/>
</dbReference>
<reference evidence="3 4" key="1">
    <citation type="submission" date="2020-08" db="EMBL/GenBank/DDBJ databases">
        <title>Genomic Encyclopedia of Type Strains, Phase IV (KMG-IV): sequencing the most valuable type-strain genomes for metagenomic binning, comparative biology and taxonomic classification.</title>
        <authorList>
            <person name="Goeker M."/>
        </authorList>
    </citation>
    <scope>NUCLEOTIDE SEQUENCE [LARGE SCALE GENOMIC DNA]</scope>
    <source>
        <strain evidence="3 4">DSM 23960</strain>
    </source>
</reference>
<gene>
    <name evidence="3" type="ORF">GGR12_000943</name>
</gene>
<dbReference type="Gene3D" id="1.10.10.1360">
    <property type="entry name" value="tRNA (Ile)-lysidine synthase"/>
    <property type="match status" value="1"/>
</dbReference>
<feature type="domain" description="tRNA(Ile)-lysidine/2-thiocytidine synthase N-terminal" evidence="2">
    <location>
        <begin position="2"/>
        <end position="43"/>
    </location>
</feature>
<evidence type="ECO:0000313" key="4">
    <source>
        <dbReference type="Proteomes" id="UP000529946"/>
    </source>
</evidence>
<keyword evidence="1" id="KW-0819">tRNA processing</keyword>
<keyword evidence="4" id="KW-1185">Reference proteome</keyword>
<evidence type="ECO:0000259" key="2">
    <source>
        <dbReference type="Pfam" id="PF01171"/>
    </source>
</evidence>
<dbReference type="SUPFAM" id="SSF52402">
    <property type="entry name" value="Adenine nucleotide alpha hydrolases-like"/>
    <property type="match status" value="1"/>
</dbReference>